<dbReference type="AlphaFoldDB" id="A0A1L9TVY7"/>
<dbReference type="GeneID" id="63760261"/>
<evidence type="ECO:0000256" key="4">
    <source>
        <dbReference type="ARBA" id="ARBA00023136"/>
    </source>
</evidence>
<comment type="catalytic activity">
    <reaction evidence="6">
        <text>L-histidine(out) + L-arginine(in) = L-histidine(in) + L-arginine(out)</text>
        <dbReference type="Rhea" id="RHEA:71063"/>
        <dbReference type="ChEBI" id="CHEBI:32682"/>
        <dbReference type="ChEBI" id="CHEBI:57595"/>
    </reaction>
</comment>
<keyword evidence="2 8" id="KW-0812">Transmembrane</keyword>
<evidence type="ECO:0000313" key="9">
    <source>
        <dbReference type="EMBL" id="OJJ63600.1"/>
    </source>
</evidence>
<feature type="transmembrane region" description="Helical" evidence="8">
    <location>
        <begin position="310"/>
        <end position="329"/>
    </location>
</feature>
<evidence type="ECO:0000256" key="7">
    <source>
        <dbReference type="SAM" id="MobiDB-lite"/>
    </source>
</evidence>
<dbReference type="FunFam" id="1.20.1280.290:FF:000009">
    <property type="entry name" value="PQ loop repeat family protein"/>
    <property type="match status" value="1"/>
</dbReference>
<evidence type="ECO:0008006" key="11">
    <source>
        <dbReference type="Google" id="ProtNLM"/>
    </source>
</evidence>
<feature type="compositionally biased region" description="Basic residues" evidence="7">
    <location>
        <begin position="14"/>
        <end position="39"/>
    </location>
</feature>
<feature type="region of interest" description="Disordered" evidence="7">
    <location>
        <begin position="391"/>
        <end position="422"/>
    </location>
</feature>
<sequence>MSNPFRQSQPHSSSKSRSKSTSHQSRHSNKHSTPRHSASKRPTPGSGDAYYDPGSVQNPAYGNGSGYDQTGEYYDEQQYAFDQQQCDQADYRQSHHLSAPVTKGHDCRHKHKHDVYCDPKNQLPQNADYYEPNVHFQSSNPGSVNLDVDIPQGPGGTGDGTRGPGGAMTGGAAGYYLGHKKRHGLLGAVGGAILGHFIQEKGKNGRGIPPPTSAAEGGEEYYEYDRPEQWSHLDMSPPLIDYVAQSLPQHCEPTSPFLTTISSYLHICLPTPLALLSSTLGTLSIVSWLFAQLPQIYKNFQLQSTSGLSIFFLIIWCLGDMGNLLGALLTRQATWQVIIAGYYVSVDIALVFQFFWYTHYKGRRGDDYTAISGRDDDGTAPPNVLEACSFSEDDSTVCGPSPQVGASSDSKNTGDIKDRSVGTMNNVSSLSYSREKKLSSSRRSIVRSGGGLSVQNSAARTVLLASMLCAVAANAAPTDVDPLPPSSGLTLEFLGSIFSWMSTALYLGSRPPQLYKNYCRKSTSGLSPLLFMAAFSGNFFYSSSLLTNPNAWYDLPPYGGGGWADADGNDRVEWVTRAIPFFLGAFGVLFLDGFMGVQFLMYGTESDEESVLEVEDPKRGRSRWKRVHGWMRGWIPSPVRKQTPESSPEGQALLNEDRQHYGAV</sequence>
<reference evidence="10" key="1">
    <citation type="journal article" date="2017" name="Genome Biol.">
        <title>Comparative genomics reveals high biological diversity and specific adaptations in the industrially and medically important fungal genus Aspergillus.</title>
        <authorList>
            <person name="de Vries R.P."/>
            <person name="Riley R."/>
            <person name="Wiebenga A."/>
            <person name="Aguilar-Osorio G."/>
            <person name="Amillis S."/>
            <person name="Uchima C.A."/>
            <person name="Anderluh G."/>
            <person name="Asadollahi M."/>
            <person name="Askin M."/>
            <person name="Barry K."/>
            <person name="Battaglia E."/>
            <person name="Bayram O."/>
            <person name="Benocci T."/>
            <person name="Braus-Stromeyer S.A."/>
            <person name="Caldana C."/>
            <person name="Canovas D."/>
            <person name="Cerqueira G.C."/>
            <person name="Chen F."/>
            <person name="Chen W."/>
            <person name="Choi C."/>
            <person name="Clum A."/>
            <person name="Dos Santos R.A."/>
            <person name="Damasio A.R."/>
            <person name="Diallinas G."/>
            <person name="Emri T."/>
            <person name="Fekete E."/>
            <person name="Flipphi M."/>
            <person name="Freyberg S."/>
            <person name="Gallo A."/>
            <person name="Gournas C."/>
            <person name="Habgood R."/>
            <person name="Hainaut M."/>
            <person name="Harispe M.L."/>
            <person name="Henrissat B."/>
            <person name="Hilden K.S."/>
            <person name="Hope R."/>
            <person name="Hossain A."/>
            <person name="Karabika E."/>
            <person name="Karaffa L."/>
            <person name="Karanyi Z."/>
            <person name="Krasevec N."/>
            <person name="Kuo A."/>
            <person name="Kusch H."/>
            <person name="LaButti K."/>
            <person name="Lagendijk E.L."/>
            <person name="Lapidus A."/>
            <person name="Levasseur A."/>
            <person name="Lindquist E."/>
            <person name="Lipzen A."/>
            <person name="Logrieco A.F."/>
            <person name="MacCabe A."/>
            <person name="Maekelae M.R."/>
            <person name="Malavazi I."/>
            <person name="Melin P."/>
            <person name="Meyer V."/>
            <person name="Mielnichuk N."/>
            <person name="Miskei M."/>
            <person name="Molnar A.P."/>
            <person name="Mule G."/>
            <person name="Ngan C.Y."/>
            <person name="Orejas M."/>
            <person name="Orosz E."/>
            <person name="Ouedraogo J.P."/>
            <person name="Overkamp K.M."/>
            <person name="Park H.-S."/>
            <person name="Perrone G."/>
            <person name="Piumi F."/>
            <person name="Punt P.J."/>
            <person name="Ram A.F."/>
            <person name="Ramon A."/>
            <person name="Rauscher S."/>
            <person name="Record E."/>
            <person name="Riano-Pachon D.M."/>
            <person name="Robert V."/>
            <person name="Roehrig J."/>
            <person name="Ruller R."/>
            <person name="Salamov A."/>
            <person name="Salih N.S."/>
            <person name="Samson R.A."/>
            <person name="Sandor E."/>
            <person name="Sanguinetti M."/>
            <person name="Schuetze T."/>
            <person name="Sepcic K."/>
            <person name="Shelest E."/>
            <person name="Sherlock G."/>
            <person name="Sophianopoulou V."/>
            <person name="Squina F.M."/>
            <person name="Sun H."/>
            <person name="Susca A."/>
            <person name="Todd R.B."/>
            <person name="Tsang A."/>
            <person name="Unkles S.E."/>
            <person name="van de Wiele N."/>
            <person name="van Rossen-Uffink D."/>
            <person name="Oliveira J.V."/>
            <person name="Vesth T.C."/>
            <person name="Visser J."/>
            <person name="Yu J.-H."/>
            <person name="Zhou M."/>
            <person name="Andersen M.R."/>
            <person name="Archer D.B."/>
            <person name="Baker S.E."/>
            <person name="Benoit I."/>
            <person name="Brakhage A.A."/>
            <person name="Braus G.H."/>
            <person name="Fischer R."/>
            <person name="Frisvad J.C."/>
            <person name="Goldman G.H."/>
            <person name="Houbraken J."/>
            <person name="Oakley B."/>
            <person name="Pocsi I."/>
            <person name="Scazzocchio C."/>
            <person name="Seiboth B."/>
            <person name="vanKuyk P.A."/>
            <person name="Wortman J."/>
            <person name="Dyer P.S."/>
            <person name="Grigoriev I.V."/>
        </authorList>
    </citation>
    <scope>NUCLEOTIDE SEQUENCE [LARGE SCALE GENOMIC DNA]</scope>
    <source>
        <strain evidence="10">CBS 593.65</strain>
    </source>
</reference>
<evidence type="ECO:0000256" key="1">
    <source>
        <dbReference type="ARBA" id="ARBA00004141"/>
    </source>
</evidence>
<dbReference type="PANTHER" id="PTHR16201:SF34">
    <property type="entry name" value="LYSOSOMAL AMINO ACID TRANSPORTER 1"/>
    <property type="match status" value="1"/>
</dbReference>
<dbReference type="Pfam" id="PF04193">
    <property type="entry name" value="PQ-loop"/>
    <property type="match status" value="2"/>
</dbReference>
<dbReference type="Proteomes" id="UP000184356">
    <property type="component" value="Unassembled WGS sequence"/>
</dbReference>
<protein>
    <recommendedName>
        <fullName evidence="11">Glycine zipper 2TM domain-containing protein</fullName>
    </recommendedName>
</protein>
<keyword evidence="3 8" id="KW-1133">Transmembrane helix</keyword>
<dbReference type="STRING" id="1036612.A0A1L9TVY7"/>
<evidence type="ECO:0000256" key="2">
    <source>
        <dbReference type="ARBA" id="ARBA00022692"/>
    </source>
</evidence>
<dbReference type="GO" id="GO:0015174">
    <property type="term" value="F:basic amino acid transmembrane transporter activity"/>
    <property type="evidence" value="ECO:0007669"/>
    <property type="project" value="TreeGrafter"/>
</dbReference>
<feature type="transmembrane region" description="Helical" evidence="8">
    <location>
        <begin position="529"/>
        <end position="547"/>
    </location>
</feature>
<feature type="transmembrane region" description="Helical" evidence="8">
    <location>
        <begin position="578"/>
        <end position="602"/>
    </location>
</feature>
<dbReference type="InterPro" id="IPR051415">
    <property type="entry name" value="LAAT-1"/>
</dbReference>
<evidence type="ECO:0000313" key="10">
    <source>
        <dbReference type="Proteomes" id="UP000184356"/>
    </source>
</evidence>
<gene>
    <name evidence="9" type="ORF">ASPSYDRAFT_25660</name>
</gene>
<dbReference type="EMBL" id="KV878582">
    <property type="protein sequence ID" value="OJJ63600.1"/>
    <property type="molecule type" value="Genomic_DNA"/>
</dbReference>
<feature type="transmembrane region" description="Helical" evidence="8">
    <location>
        <begin position="264"/>
        <end position="290"/>
    </location>
</feature>
<keyword evidence="4 8" id="KW-0472">Membrane</keyword>
<dbReference type="PANTHER" id="PTHR16201">
    <property type="entry name" value="SEVEN TRANSMEMBRANE PROTEIN 1-RELATED"/>
    <property type="match status" value="1"/>
</dbReference>
<evidence type="ECO:0000256" key="8">
    <source>
        <dbReference type="SAM" id="Phobius"/>
    </source>
</evidence>
<feature type="region of interest" description="Disordered" evidence="7">
    <location>
        <begin position="1"/>
        <end position="71"/>
    </location>
</feature>
<feature type="compositionally biased region" description="Basic and acidic residues" evidence="7">
    <location>
        <begin position="655"/>
        <end position="664"/>
    </location>
</feature>
<dbReference type="InterPro" id="IPR006603">
    <property type="entry name" value="PQ-loop_rpt"/>
</dbReference>
<organism evidence="9 10">
    <name type="scientific">Aspergillus sydowii CBS 593.65</name>
    <dbReference type="NCBI Taxonomy" id="1036612"/>
    <lineage>
        <taxon>Eukaryota</taxon>
        <taxon>Fungi</taxon>
        <taxon>Dikarya</taxon>
        <taxon>Ascomycota</taxon>
        <taxon>Pezizomycotina</taxon>
        <taxon>Eurotiomycetes</taxon>
        <taxon>Eurotiomycetidae</taxon>
        <taxon>Eurotiales</taxon>
        <taxon>Aspergillaceae</taxon>
        <taxon>Aspergillus</taxon>
        <taxon>Aspergillus subgen. Nidulantes</taxon>
    </lineage>
</organism>
<dbReference type="Gene3D" id="1.20.1280.290">
    <property type="match status" value="2"/>
</dbReference>
<comment type="subcellular location">
    <subcellularLocation>
        <location evidence="1">Membrane</location>
        <topology evidence="1">Multi-pass membrane protein</topology>
    </subcellularLocation>
</comment>
<dbReference type="SMART" id="SM00679">
    <property type="entry name" value="CTNS"/>
    <property type="match status" value="2"/>
</dbReference>
<feature type="region of interest" description="Disordered" evidence="7">
    <location>
        <begin position="637"/>
        <end position="664"/>
    </location>
</feature>
<evidence type="ECO:0000256" key="6">
    <source>
        <dbReference type="ARBA" id="ARBA00050768"/>
    </source>
</evidence>
<dbReference type="GO" id="GO:0000329">
    <property type="term" value="C:fungal-type vacuole membrane"/>
    <property type="evidence" value="ECO:0007669"/>
    <property type="project" value="TreeGrafter"/>
</dbReference>
<evidence type="ECO:0000256" key="5">
    <source>
        <dbReference type="ARBA" id="ARBA00038039"/>
    </source>
</evidence>
<keyword evidence="10" id="KW-1185">Reference proteome</keyword>
<dbReference type="GO" id="GO:0034488">
    <property type="term" value="P:basic amino acid transmembrane export from vacuole"/>
    <property type="evidence" value="ECO:0007669"/>
    <property type="project" value="TreeGrafter"/>
</dbReference>
<feature type="transmembrane region" description="Helical" evidence="8">
    <location>
        <begin position="335"/>
        <end position="357"/>
    </location>
</feature>
<evidence type="ECO:0000256" key="3">
    <source>
        <dbReference type="ARBA" id="ARBA00022989"/>
    </source>
</evidence>
<dbReference type="OrthoDB" id="8048523at2759"/>
<name>A0A1L9TVY7_9EURO</name>
<proteinExistence type="inferred from homology"/>
<accession>A0A1L9TVY7</accession>
<dbReference type="VEuPathDB" id="FungiDB:ASPSYDRAFT_25660"/>
<comment type="similarity">
    <text evidence="5">Belongs to the laat-1 family.</text>
</comment>
<dbReference type="RefSeq" id="XP_040707406.1">
    <property type="nucleotide sequence ID" value="XM_040844188.1"/>
</dbReference>
<feature type="compositionally biased region" description="Low complexity" evidence="7">
    <location>
        <begin position="1"/>
        <end position="13"/>
    </location>
</feature>